<evidence type="ECO:0000313" key="2">
    <source>
        <dbReference type="Proteomes" id="UP000095287"/>
    </source>
</evidence>
<sequence length="313" mass="35679">MIESDEEDDLILEFRESALLCTVIWSHTTIPPPEVEYAVEVRNAADEKIVSERGPFDDRCLDVRTKPGEIYHVKVACFEKKSRCRIQSAISTFRAIYSLEEMQMLYRRAVVCLCHARQYRRIEVLFRCKPAGYFREAVQEFGDTMVPYVKDGNGHKASPINGAINGLFFSARLNNYGNIPTVSPFGDTQFIINAELLLDPENVLYYFADFYCNSKSHYITIVICKPGSDANKFCSTHLPLLSKTQNPFVKIIRKPNGGHEFYIDQAVWVEIYYTETVSLNLGVLKAVRAKGLGTSQLGGLRHNERCEQCNLYL</sequence>
<dbReference type="Proteomes" id="UP000095287">
    <property type="component" value="Unplaced"/>
</dbReference>
<evidence type="ECO:0000259" key="1">
    <source>
        <dbReference type="Pfam" id="PF19281"/>
    </source>
</evidence>
<dbReference type="WBParaSite" id="L893_g27325.t1">
    <property type="protein sequence ID" value="L893_g27325.t1"/>
    <property type="gene ID" value="L893_g27325"/>
</dbReference>
<organism evidence="2 3">
    <name type="scientific">Steinernema glaseri</name>
    <dbReference type="NCBI Taxonomy" id="37863"/>
    <lineage>
        <taxon>Eukaryota</taxon>
        <taxon>Metazoa</taxon>
        <taxon>Ecdysozoa</taxon>
        <taxon>Nematoda</taxon>
        <taxon>Chromadorea</taxon>
        <taxon>Rhabditida</taxon>
        <taxon>Tylenchina</taxon>
        <taxon>Panagrolaimomorpha</taxon>
        <taxon>Strongyloidoidea</taxon>
        <taxon>Steinernematidae</taxon>
        <taxon>Steinernema</taxon>
    </lineage>
</organism>
<reference evidence="3" key="1">
    <citation type="submission" date="2016-11" db="UniProtKB">
        <authorList>
            <consortium name="WormBaseParasite"/>
        </authorList>
    </citation>
    <scope>IDENTIFICATION</scope>
</reference>
<proteinExistence type="predicted"/>
<dbReference type="AlphaFoldDB" id="A0A1I7ZKJ0"/>
<dbReference type="PANTHER" id="PTHR15698">
    <property type="entry name" value="PROTEIN CBG15099"/>
    <property type="match status" value="1"/>
</dbReference>
<accession>A0A1I7ZKJ0</accession>
<evidence type="ECO:0000313" key="3">
    <source>
        <dbReference type="WBParaSite" id="L893_g27325.t1"/>
    </source>
</evidence>
<feature type="domain" description="Phytanoyl-CoA hydroxylase-interacting protein-like C-terminal" evidence="1">
    <location>
        <begin position="116"/>
        <end position="311"/>
    </location>
</feature>
<keyword evidence="2" id="KW-1185">Reference proteome</keyword>
<protein>
    <submittedName>
        <fullName evidence="3">PHYHIP_C domain-containing protein</fullName>
    </submittedName>
</protein>
<name>A0A1I7ZKJ0_9BILA</name>
<dbReference type="InterPro" id="IPR042868">
    <property type="entry name" value="PHYHIP/PHYHIPL"/>
</dbReference>
<dbReference type="GO" id="GO:0005737">
    <property type="term" value="C:cytoplasm"/>
    <property type="evidence" value="ECO:0007669"/>
    <property type="project" value="TreeGrafter"/>
</dbReference>
<dbReference type="Pfam" id="PF19281">
    <property type="entry name" value="PHYHIP_C"/>
    <property type="match status" value="1"/>
</dbReference>
<dbReference type="PANTHER" id="PTHR15698:SF4">
    <property type="entry name" value="PHYTANOYL-COA HYDROXYLASE-INTERACTING PROTEIN-LIKE C-TERMINAL DOMAIN-CONTAINING PROTEIN"/>
    <property type="match status" value="1"/>
</dbReference>
<dbReference type="InterPro" id="IPR045545">
    <property type="entry name" value="PHYIP/PHIPL_C"/>
</dbReference>